<dbReference type="Gene3D" id="3.80.10.10">
    <property type="entry name" value="Ribonuclease Inhibitor"/>
    <property type="match status" value="1"/>
</dbReference>
<feature type="region of interest" description="Disordered" evidence="3">
    <location>
        <begin position="1"/>
        <end position="59"/>
    </location>
</feature>
<evidence type="ECO:0000256" key="3">
    <source>
        <dbReference type="SAM" id="MobiDB-lite"/>
    </source>
</evidence>
<evidence type="ECO:0000259" key="4">
    <source>
        <dbReference type="Pfam" id="PF08263"/>
    </source>
</evidence>
<comment type="caution">
    <text evidence="5">The sequence shown here is derived from an EMBL/GenBank/DDBJ whole genome shotgun (WGS) entry which is preliminary data.</text>
</comment>
<dbReference type="EMBL" id="JAPFFM010000010">
    <property type="protein sequence ID" value="KAJ6738607.1"/>
    <property type="molecule type" value="Genomic_DNA"/>
</dbReference>
<evidence type="ECO:0000313" key="5">
    <source>
        <dbReference type="EMBL" id="KAJ6738607.1"/>
    </source>
</evidence>
<dbReference type="Proteomes" id="UP001151752">
    <property type="component" value="Chromosome 4"/>
</dbReference>
<accession>A0A9Q0UYU0</accession>
<gene>
    <name evidence="5" type="ORF">OIU74_003548</name>
</gene>
<protein>
    <submittedName>
        <fullName evidence="5">BINDING PROTEIN putative-RELATED</fullName>
    </submittedName>
</protein>
<name>A0A9Q0UYU0_9ROSI</name>
<dbReference type="SUPFAM" id="SSF52058">
    <property type="entry name" value="L domain-like"/>
    <property type="match status" value="1"/>
</dbReference>
<reference evidence="5" key="2">
    <citation type="journal article" date="2023" name="Int. J. Mol. Sci.">
        <title>De Novo Assembly and Annotation of 11 Diverse Shrub Willow (Salix) Genomes Reveals Novel Gene Organization in Sex-Linked Regions.</title>
        <authorList>
            <person name="Hyden B."/>
            <person name="Feng K."/>
            <person name="Yates T.B."/>
            <person name="Jawdy S."/>
            <person name="Cereghino C."/>
            <person name="Smart L.B."/>
            <person name="Muchero W."/>
        </authorList>
    </citation>
    <scope>NUCLEOTIDE SEQUENCE</scope>
    <source>
        <tissue evidence="5">Shoot tip</tissue>
    </source>
</reference>
<dbReference type="InterPro" id="IPR046959">
    <property type="entry name" value="PRK1-6/SRF4-like"/>
</dbReference>
<dbReference type="InterPro" id="IPR001611">
    <property type="entry name" value="Leu-rich_rpt"/>
</dbReference>
<dbReference type="Pfam" id="PF08263">
    <property type="entry name" value="LRRNT_2"/>
    <property type="match status" value="1"/>
</dbReference>
<dbReference type="InterPro" id="IPR013210">
    <property type="entry name" value="LRR_N_plant-typ"/>
</dbReference>
<dbReference type="InterPro" id="IPR032675">
    <property type="entry name" value="LRR_dom_sf"/>
</dbReference>
<dbReference type="PANTHER" id="PTHR48007:SF83">
    <property type="entry name" value="PROTEIN KINASE DOMAIN-CONTAINING PROTEIN"/>
    <property type="match status" value="1"/>
</dbReference>
<evidence type="ECO:0000256" key="2">
    <source>
        <dbReference type="ARBA" id="ARBA00022737"/>
    </source>
</evidence>
<feature type="domain" description="Leucine-rich repeat-containing N-terminal plant-type" evidence="4">
    <location>
        <begin position="92"/>
        <end position="126"/>
    </location>
</feature>
<reference evidence="5" key="1">
    <citation type="submission" date="2022-11" db="EMBL/GenBank/DDBJ databases">
        <authorList>
            <person name="Hyden B.L."/>
            <person name="Feng K."/>
            <person name="Yates T."/>
            <person name="Jawdy S."/>
            <person name="Smart L.B."/>
            <person name="Muchero W."/>
        </authorList>
    </citation>
    <scope>NUCLEOTIDE SEQUENCE</scope>
    <source>
        <tissue evidence="5">Shoot tip</tissue>
    </source>
</reference>
<dbReference type="AlphaFoldDB" id="A0A9Q0UYU0"/>
<organism evidence="5 6">
    <name type="scientific">Salix koriyanagi</name>
    <dbReference type="NCBI Taxonomy" id="2511006"/>
    <lineage>
        <taxon>Eukaryota</taxon>
        <taxon>Viridiplantae</taxon>
        <taxon>Streptophyta</taxon>
        <taxon>Embryophyta</taxon>
        <taxon>Tracheophyta</taxon>
        <taxon>Spermatophyta</taxon>
        <taxon>Magnoliopsida</taxon>
        <taxon>eudicotyledons</taxon>
        <taxon>Gunneridae</taxon>
        <taxon>Pentapetalae</taxon>
        <taxon>rosids</taxon>
        <taxon>fabids</taxon>
        <taxon>Malpighiales</taxon>
        <taxon>Salicaceae</taxon>
        <taxon>Saliceae</taxon>
        <taxon>Salix</taxon>
    </lineage>
</organism>
<dbReference type="Pfam" id="PF00560">
    <property type="entry name" value="LRR_1"/>
    <property type="match status" value="1"/>
</dbReference>
<evidence type="ECO:0000256" key="1">
    <source>
        <dbReference type="ARBA" id="ARBA00022614"/>
    </source>
</evidence>
<proteinExistence type="predicted"/>
<keyword evidence="1" id="KW-0433">Leucine-rich repeat</keyword>
<keyword evidence="6" id="KW-1185">Reference proteome</keyword>
<evidence type="ECO:0000313" key="6">
    <source>
        <dbReference type="Proteomes" id="UP001151752"/>
    </source>
</evidence>
<sequence>MISSNEAKSSPKLDPDQSGPQASPVLPKRGTPTPVGGSHKKVEDFLPPTNQDKTGELEKSNRLTESSGIFMHLIAPSITLETEIHRPLLCLALLSFKQSIKDSTARSLDNWNSSDANPCSWYGVTCREEKVFSLRLPNKGLAGVLRLDTGKLVSFSHVNLKSNYLSGSLPVELFNAAGLKSLILSGNSFSGPVPEEIGNLKNLQTLDLSQKFFQWVITFISYSMQETEESCTQSKQFHWLSTR</sequence>
<keyword evidence="2" id="KW-0677">Repeat</keyword>
<dbReference type="PANTHER" id="PTHR48007">
    <property type="entry name" value="LEUCINE-RICH REPEAT RECEPTOR-LIKE PROTEIN KINASE PXC1"/>
    <property type="match status" value="1"/>
</dbReference>